<dbReference type="Proteomes" id="UP000316628">
    <property type="component" value="Unassembled WGS sequence"/>
</dbReference>
<dbReference type="AlphaFoldDB" id="A0A543J5W2"/>
<name>A0A543J5W2_9PSEU</name>
<sequence>MITESSAEVEFHGGRARTGHLTWGQQGTWDGLEHWLPEVKPFFFLTRWLPVPLLLELGDVLDVVGELLRRHESLRTHFHVSPSGDVTQEVLGSGVLRVDVHDRPADDPVQFGDIVTTCWQRGTATPFDHARELPIRLSVALHEGIPVLVVFALSHMAADYTGTEVLVTEMAALFKARADGSPPPSPRPSLQPVDLASSERSPDGQLLNVEAMRRLRAELERMPPATPARAEPASPRFVGADLDSRALPVAVRLAARRCRTTTSVVMLAIATALVRCFCPGPLHRLDVMQSNRVTPELMGSVTTLNQAVRTVVDLRADSFADLLRQAERTMADARARSRYDTRAAREVVRAWGGVLEPGTQFNDMWSTVPKSRATTTEMDTSTSELTWPATSDAEDMVLYLDTRGTADRMQLVLMADTAVLAREEIGGFLLAFERVAVLLATEDVPLARVGELFAESRVEPLTG</sequence>
<organism evidence="2 3">
    <name type="scientific">Saccharothrix saharensis</name>
    <dbReference type="NCBI Taxonomy" id="571190"/>
    <lineage>
        <taxon>Bacteria</taxon>
        <taxon>Bacillati</taxon>
        <taxon>Actinomycetota</taxon>
        <taxon>Actinomycetes</taxon>
        <taxon>Pseudonocardiales</taxon>
        <taxon>Pseudonocardiaceae</taxon>
        <taxon>Saccharothrix</taxon>
    </lineage>
</organism>
<evidence type="ECO:0000313" key="2">
    <source>
        <dbReference type="EMBL" id="TQM78234.1"/>
    </source>
</evidence>
<accession>A0A543J5W2</accession>
<feature type="region of interest" description="Disordered" evidence="1">
    <location>
        <begin position="177"/>
        <end position="202"/>
    </location>
</feature>
<protein>
    <submittedName>
        <fullName evidence="2">Condensation domain-containing protein</fullName>
    </submittedName>
</protein>
<reference evidence="2 3" key="1">
    <citation type="submission" date="2019-06" db="EMBL/GenBank/DDBJ databases">
        <title>Sequencing the genomes of 1000 actinobacteria strains.</title>
        <authorList>
            <person name="Klenk H.-P."/>
        </authorList>
    </citation>
    <scope>NUCLEOTIDE SEQUENCE [LARGE SCALE GENOMIC DNA]</scope>
    <source>
        <strain evidence="2 3">DSM 45456</strain>
    </source>
</reference>
<keyword evidence="3" id="KW-1185">Reference proteome</keyword>
<gene>
    <name evidence="2" type="ORF">FHX81_0495</name>
</gene>
<comment type="caution">
    <text evidence="2">The sequence shown here is derived from an EMBL/GenBank/DDBJ whole genome shotgun (WGS) entry which is preliminary data.</text>
</comment>
<evidence type="ECO:0000313" key="3">
    <source>
        <dbReference type="Proteomes" id="UP000316628"/>
    </source>
</evidence>
<dbReference type="InterPro" id="IPR023213">
    <property type="entry name" value="CAT-like_dom_sf"/>
</dbReference>
<dbReference type="Gene3D" id="3.30.559.30">
    <property type="entry name" value="Nonribosomal peptide synthetase, condensation domain"/>
    <property type="match status" value="1"/>
</dbReference>
<dbReference type="EMBL" id="VFPP01000001">
    <property type="protein sequence ID" value="TQM78234.1"/>
    <property type="molecule type" value="Genomic_DNA"/>
</dbReference>
<dbReference type="SUPFAM" id="SSF52777">
    <property type="entry name" value="CoA-dependent acyltransferases"/>
    <property type="match status" value="2"/>
</dbReference>
<proteinExistence type="predicted"/>
<dbReference type="RefSeq" id="WP_170231898.1">
    <property type="nucleotide sequence ID" value="NZ_VFPP01000001.1"/>
</dbReference>
<dbReference type="Gene3D" id="3.30.559.10">
    <property type="entry name" value="Chloramphenicol acetyltransferase-like domain"/>
    <property type="match status" value="1"/>
</dbReference>
<evidence type="ECO:0000256" key="1">
    <source>
        <dbReference type="SAM" id="MobiDB-lite"/>
    </source>
</evidence>